<dbReference type="InterPro" id="IPR036477">
    <property type="entry name" value="Formyl_transf_N_sf"/>
</dbReference>
<dbReference type="InterPro" id="IPR037022">
    <property type="entry name" value="Formyl_trans_C_sf"/>
</dbReference>
<evidence type="ECO:0000256" key="3">
    <source>
        <dbReference type="ARBA" id="ARBA00012261"/>
    </source>
</evidence>
<dbReference type="GO" id="GO:0004479">
    <property type="term" value="F:methionyl-tRNA formyltransferase activity"/>
    <property type="evidence" value="ECO:0007669"/>
    <property type="project" value="UniProtKB-EC"/>
</dbReference>
<keyword evidence="5 10" id="KW-0808">Transferase</keyword>
<evidence type="ECO:0000256" key="7">
    <source>
        <dbReference type="ARBA" id="ARBA00048558"/>
    </source>
</evidence>
<keyword evidence="11" id="KW-1185">Reference proteome</keyword>
<reference evidence="10 11" key="1">
    <citation type="journal article" date="2017" name="ISME J.">
        <title>Tremblaya phenacola PPER: an evolutionary beta-gammaproteobacterium collage.</title>
        <authorList>
            <person name="Gil R."/>
            <person name="Vargas-Chavez C."/>
            <person name="Lopez-Madrigal S."/>
            <person name="Santos-Garcia D."/>
            <person name="Latorre A."/>
            <person name="Moya A."/>
        </authorList>
    </citation>
    <scope>NUCLEOTIDE SEQUENCE [LARGE SCALE GENOMIC DNA]</scope>
    <source>
        <strain evidence="10 11">PPER</strain>
    </source>
</reference>
<comment type="catalytic activity">
    <reaction evidence="7">
        <text>L-methionyl-tRNA(fMet) + (6R)-10-formyltetrahydrofolate = N-formyl-L-methionyl-tRNA(fMet) + (6S)-5,6,7,8-tetrahydrofolate + H(+)</text>
        <dbReference type="Rhea" id="RHEA:24380"/>
        <dbReference type="Rhea" id="RHEA-COMP:9952"/>
        <dbReference type="Rhea" id="RHEA-COMP:9953"/>
        <dbReference type="ChEBI" id="CHEBI:15378"/>
        <dbReference type="ChEBI" id="CHEBI:57453"/>
        <dbReference type="ChEBI" id="CHEBI:78530"/>
        <dbReference type="ChEBI" id="CHEBI:78844"/>
        <dbReference type="ChEBI" id="CHEBI:195366"/>
        <dbReference type="EC" id="2.1.2.9"/>
    </reaction>
</comment>
<dbReference type="CDD" id="cd08704">
    <property type="entry name" value="Met_tRNA_FMT_C"/>
    <property type="match status" value="1"/>
</dbReference>
<dbReference type="CDD" id="cd08646">
    <property type="entry name" value="FMT_core_Met-tRNA-FMT_N"/>
    <property type="match status" value="1"/>
</dbReference>
<dbReference type="OrthoDB" id="9802815at2"/>
<dbReference type="InterPro" id="IPR002376">
    <property type="entry name" value="Formyl_transf_N"/>
</dbReference>
<dbReference type="Gene3D" id="3.10.25.10">
    <property type="entry name" value="Formyl transferase, C-terminal domain"/>
    <property type="match status" value="1"/>
</dbReference>
<feature type="domain" description="Formyl transferase C-terminal" evidence="9">
    <location>
        <begin position="212"/>
        <end position="308"/>
    </location>
</feature>
<dbReference type="EMBL" id="MKGN01000002">
    <property type="protein sequence ID" value="PHN16352.1"/>
    <property type="molecule type" value="Genomic_DNA"/>
</dbReference>
<dbReference type="AlphaFoldDB" id="A0A2G0V7C3"/>
<gene>
    <name evidence="10" type="primary">fmt</name>
    <name evidence="10" type="ORF">TPPER_00028</name>
</gene>
<feature type="domain" description="Formyl transferase N-terminal" evidence="8">
    <location>
        <begin position="69"/>
        <end position="173"/>
    </location>
</feature>
<evidence type="ECO:0000313" key="10">
    <source>
        <dbReference type="EMBL" id="PHN16352.1"/>
    </source>
</evidence>
<dbReference type="SUPFAM" id="SSF50486">
    <property type="entry name" value="FMT C-terminal domain-like"/>
    <property type="match status" value="1"/>
</dbReference>
<dbReference type="RefSeq" id="WP_099336778.1">
    <property type="nucleotide sequence ID" value="NZ_MKGN01000002.1"/>
</dbReference>
<protein>
    <recommendedName>
        <fullName evidence="4">Methionyl-tRNA formyltransferase</fullName>
        <ecNumber evidence="3">2.1.2.9</ecNumber>
    </recommendedName>
</protein>
<dbReference type="InterPro" id="IPR011034">
    <property type="entry name" value="Formyl_transferase-like_C_sf"/>
</dbReference>
<dbReference type="PANTHER" id="PTHR11138:SF5">
    <property type="entry name" value="METHIONYL-TRNA FORMYLTRANSFERASE, MITOCHONDRIAL"/>
    <property type="match status" value="1"/>
</dbReference>
<evidence type="ECO:0000256" key="2">
    <source>
        <dbReference type="ARBA" id="ARBA00010699"/>
    </source>
</evidence>
<evidence type="ECO:0000256" key="4">
    <source>
        <dbReference type="ARBA" id="ARBA00016014"/>
    </source>
</evidence>
<evidence type="ECO:0000256" key="5">
    <source>
        <dbReference type="ARBA" id="ARBA00022679"/>
    </source>
</evidence>
<dbReference type="InterPro" id="IPR044135">
    <property type="entry name" value="Met-tRNA-FMT_C"/>
</dbReference>
<sequence>MLTKELFRTYRIAFAGSSELSANHLKSLLGLKCNIIAILTKPIFSNNKLYERPSLKIALEYNIDSFQSLGFNEDLFRIIKPIKADVIIVVSYGLSLPTNILRLPRFGCINIHYSLLPRWKGSAPIQRAIYSGDNKTGVSIIQMDNGIDDGPILLKKPCIISYNDNAISLSRKLVLISIRLLRGFLLMLFSGNIRYVYQDEMTGVYANKVYIKEGLLSWCLPAFILESHSRAFIGWPGSFLYVRNLRIKIIEAYGGYVEYKANLLKAGLVLAVNKRGIYIATGFGVLAASKIQLEGRSVISVNGFINTAKKAFNSGDTVA</sequence>
<comment type="similarity">
    <text evidence="2">Belongs to the Fmt family.</text>
</comment>
<dbReference type="Gene3D" id="3.40.50.170">
    <property type="entry name" value="Formyl transferase, N-terminal domain"/>
    <property type="match status" value="1"/>
</dbReference>
<evidence type="ECO:0000256" key="6">
    <source>
        <dbReference type="ARBA" id="ARBA00022917"/>
    </source>
</evidence>
<organism evidence="10 11">
    <name type="scientific">Candidatus Tremblayella phenacoccinincola</name>
    <dbReference type="NCBI Taxonomy" id="1010676"/>
    <lineage>
        <taxon>Bacteria</taxon>
        <taxon>Pseudomonadati</taxon>
        <taxon>Pseudomonadota</taxon>
        <taxon>Betaproteobacteria</taxon>
        <taxon>Candidatus Tremblayella</taxon>
    </lineage>
</organism>
<dbReference type="SUPFAM" id="SSF53328">
    <property type="entry name" value="Formyltransferase"/>
    <property type="match status" value="1"/>
</dbReference>
<keyword evidence="6" id="KW-0648">Protein biosynthesis</keyword>
<comment type="caution">
    <text evidence="10">The sequence shown here is derived from an EMBL/GenBank/DDBJ whole genome shotgun (WGS) entry which is preliminary data.</text>
</comment>
<evidence type="ECO:0000256" key="1">
    <source>
        <dbReference type="ARBA" id="ARBA00002606"/>
    </source>
</evidence>
<dbReference type="Pfam" id="PF02911">
    <property type="entry name" value="Formyl_trans_C"/>
    <property type="match status" value="1"/>
</dbReference>
<dbReference type="InterPro" id="IPR005793">
    <property type="entry name" value="Formyl_trans_C"/>
</dbReference>
<evidence type="ECO:0000259" key="8">
    <source>
        <dbReference type="Pfam" id="PF00551"/>
    </source>
</evidence>
<proteinExistence type="inferred from homology"/>
<accession>A0A2G0V7C3</accession>
<evidence type="ECO:0000313" key="11">
    <source>
        <dbReference type="Proteomes" id="UP000222818"/>
    </source>
</evidence>
<comment type="function">
    <text evidence="1">Attaches a formyl group to the free amino group of methionyl-tRNA(fMet). The formyl group appears to play a dual role in the initiator identity of N-formylmethionyl-tRNA by promoting its recognition by IF2 and preventing the misappropriation of this tRNA by the elongation apparatus.</text>
</comment>
<dbReference type="Proteomes" id="UP000222818">
    <property type="component" value="Unassembled WGS sequence"/>
</dbReference>
<dbReference type="GO" id="GO:0005829">
    <property type="term" value="C:cytosol"/>
    <property type="evidence" value="ECO:0007669"/>
    <property type="project" value="TreeGrafter"/>
</dbReference>
<dbReference type="PANTHER" id="PTHR11138">
    <property type="entry name" value="METHIONYL-TRNA FORMYLTRANSFERASE"/>
    <property type="match status" value="1"/>
</dbReference>
<name>A0A2G0V7C3_9PROT</name>
<dbReference type="Pfam" id="PF00551">
    <property type="entry name" value="Formyl_trans_N"/>
    <property type="match status" value="1"/>
</dbReference>
<evidence type="ECO:0000259" key="9">
    <source>
        <dbReference type="Pfam" id="PF02911"/>
    </source>
</evidence>
<dbReference type="InterPro" id="IPR041711">
    <property type="entry name" value="Met-tRNA-FMT_N"/>
</dbReference>
<dbReference type="EC" id="2.1.2.9" evidence="3"/>